<protein>
    <submittedName>
        <fullName evidence="1">Uncharacterized protein</fullName>
    </submittedName>
</protein>
<accession>A0A934K7G1</accession>
<comment type="caution">
    <text evidence="1">The sequence shown here is derived from an EMBL/GenBank/DDBJ whole genome shotgun (WGS) entry which is preliminary data.</text>
</comment>
<sequence>MDAPAPPAVTRSGWTGRHAVELYVRTYSTMLQSSGEIRLDSLVHAHLGMASALHPLAAGPQMDMGAFIYALRRLPHAILRAHRVIMGQSPQGFRAALGLDVARWERVKAPARRRPWYYDGKETLAVLIASQSDIDDLVPTLVAFQIEWNKLHRALREVGLDPERVREEVKASRADWNRLREAWGSEFEAYLAWARDTECHISLRMLGGSHVGYARSASRWWVPIQAAIDEMGLTDAQVYFVSSNIHSLVNVLSGVARVFEREIVEHTSSVDPDLTRELQKVEAGETRASRDNWLYYGARSLFDHHPEAADLRGKRAEIERAVGIRHVPPPPMGIDSAAQIIKLSELDPTCLDPRIGAVNRDALAASKAAIVNIDYPLGLGAYHLLRQVAEAAPWVLGVYVMGKAATLNADVGDVMIPNVVYNEHSGNTYWLDNCFSAADVQPHLVFGSALDNQRSVTVRGTFLQNTDYLEFYYQGRFTVVEMEAGPYMDAAFEIQQPGRYPMHENVNMSRPGFDLGIIYYASDTPYTQARTLGARGLDYRGTDATYASAVALARRILSQEGALREA</sequence>
<evidence type="ECO:0000313" key="1">
    <source>
        <dbReference type="EMBL" id="MBJ7598667.1"/>
    </source>
</evidence>
<reference evidence="1" key="1">
    <citation type="submission" date="2020-10" db="EMBL/GenBank/DDBJ databases">
        <title>Ca. Dormibacterota MAGs.</title>
        <authorList>
            <person name="Montgomery K."/>
        </authorList>
    </citation>
    <scope>NUCLEOTIDE SEQUENCE [LARGE SCALE GENOMIC DNA]</scope>
    <source>
        <strain evidence="1">SC8812_S17_10</strain>
    </source>
</reference>
<dbReference type="Proteomes" id="UP000612893">
    <property type="component" value="Unassembled WGS sequence"/>
</dbReference>
<dbReference type="RefSeq" id="WP_338201867.1">
    <property type="nucleotide sequence ID" value="NZ_JAEKNR010000120.1"/>
</dbReference>
<dbReference type="Pfam" id="PF21850">
    <property type="entry name" value="DUF6909"/>
    <property type="match status" value="1"/>
</dbReference>
<organism evidence="1 2">
    <name type="scientific">Candidatus Nephthysia bennettiae</name>
    <dbReference type="NCBI Taxonomy" id="3127016"/>
    <lineage>
        <taxon>Bacteria</taxon>
        <taxon>Bacillati</taxon>
        <taxon>Candidatus Dormiibacterota</taxon>
        <taxon>Candidatus Dormibacteria</taxon>
        <taxon>Candidatus Dormibacterales</taxon>
        <taxon>Candidatus Dormibacteraceae</taxon>
        <taxon>Candidatus Nephthysia</taxon>
    </lineage>
</organism>
<dbReference type="EMBL" id="JAEKNR010000120">
    <property type="protein sequence ID" value="MBJ7598667.1"/>
    <property type="molecule type" value="Genomic_DNA"/>
</dbReference>
<gene>
    <name evidence="1" type="ORF">JF922_11365</name>
</gene>
<proteinExistence type="predicted"/>
<name>A0A934K7G1_9BACT</name>
<keyword evidence="2" id="KW-1185">Reference proteome</keyword>
<dbReference type="InterPro" id="IPR054204">
    <property type="entry name" value="DUF6909"/>
</dbReference>
<dbReference type="AlphaFoldDB" id="A0A934K7G1"/>
<evidence type="ECO:0000313" key="2">
    <source>
        <dbReference type="Proteomes" id="UP000612893"/>
    </source>
</evidence>